<feature type="compositionally biased region" description="Polar residues" evidence="1">
    <location>
        <begin position="71"/>
        <end position="87"/>
    </location>
</feature>
<dbReference type="HOGENOM" id="CLU_1565973_0_0_1"/>
<evidence type="ECO:0000313" key="3">
    <source>
        <dbReference type="Proteomes" id="UP000005238"/>
    </source>
</evidence>
<reference evidence="3" key="1">
    <citation type="journal article" date="2006" name="Science">
        <title>Phytophthora genome sequences uncover evolutionary origins and mechanisms of pathogenesis.</title>
        <authorList>
            <person name="Tyler B.M."/>
            <person name="Tripathy S."/>
            <person name="Zhang X."/>
            <person name="Dehal P."/>
            <person name="Jiang R.H."/>
            <person name="Aerts A."/>
            <person name="Arredondo F.D."/>
            <person name="Baxter L."/>
            <person name="Bensasson D."/>
            <person name="Beynon J.L."/>
            <person name="Chapman J."/>
            <person name="Damasceno C.M."/>
            <person name="Dorrance A.E."/>
            <person name="Dou D."/>
            <person name="Dickerman A.W."/>
            <person name="Dubchak I.L."/>
            <person name="Garbelotto M."/>
            <person name="Gijzen M."/>
            <person name="Gordon S.G."/>
            <person name="Govers F."/>
            <person name="Grunwald N.J."/>
            <person name="Huang W."/>
            <person name="Ivors K.L."/>
            <person name="Jones R.W."/>
            <person name="Kamoun S."/>
            <person name="Krampis K."/>
            <person name="Lamour K.H."/>
            <person name="Lee M.K."/>
            <person name="McDonald W.H."/>
            <person name="Medina M."/>
            <person name="Meijer H.J."/>
            <person name="Nordberg E.K."/>
            <person name="Maclean D.J."/>
            <person name="Ospina-Giraldo M.D."/>
            <person name="Morris P.F."/>
            <person name="Phuntumart V."/>
            <person name="Putnam N.H."/>
            <person name="Rash S."/>
            <person name="Rose J.K."/>
            <person name="Sakihama Y."/>
            <person name="Salamov A.A."/>
            <person name="Savidor A."/>
            <person name="Scheuring C.F."/>
            <person name="Smith B.M."/>
            <person name="Sobral B.W."/>
            <person name="Terry A."/>
            <person name="Torto-Alalibo T.A."/>
            <person name="Win J."/>
            <person name="Xu Z."/>
            <person name="Zhang H."/>
            <person name="Grigoriev I.V."/>
            <person name="Rokhsar D.S."/>
            <person name="Boore J.L."/>
        </authorList>
    </citation>
    <scope>NUCLEOTIDE SEQUENCE [LARGE SCALE GENOMIC DNA]</scope>
    <source>
        <strain evidence="3">Pr102</strain>
    </source>
</reference>
<keyword evidence="3" id="KW-1185">Reference proteome</keyword>
<evidence type="ECO:0000256" key="1">
    <source>
        <dbReference type="SAM" id="MobiDB-lite"/>
    </source>
</evidence>
<dbReference type="VEuPathDB" id="FungiDB:KRP23_12116"/>
<name>H3GPU3_PHYRM</name>
<evidence type="ECO:0000313" key="2">
    <source>
        <dbReference type="EnsemblProtists" id="Phyra78755"/>
    </source>
</evidence>
<dbReference type="OMA" id="NTTHRTN"/>
<dbReference type="InParanoid" id="H3GPU3"/>
<accession>H3GPU3</accession>
<sequence length="171" mass="19296">MTVHEVEDDAFLPDMADFLRECDALEPPTEFQVGPDAKTATTDLLLDSHELIAETEALLATYSGAPHISSANVPANRTPVGANTTHRTNADQRREIKNAQAAKRRLKYRAKLKNERQTLKDEEKSLSEELKHMQHARKKAKSLQERSITAPVWKAIATRQMEGRRWVIGLN</sequence>
<dbReference type="AlphaFoldDB" id="H3GPU3"/>
<feature type="region of interest" description="Disordered" evidence="1">
    <location>
        <begin position="71"/>
        <end position="91"/>
    </location>
</feature>
<dbReference type="EnsemblProtists" id="Phyra78755">
    <property type="protein sequence ID" value="Phyra78755"/>
    <property type="gene ID" value="Phyra78755"/>
</dbReference>
<reference evidence="2" key="2">
    <citation type="submission" date="2015-06" db="UniProtKB">
        <authorList>
            <consortium name="EnsemblProtists"/>
        </authorList>
    </citation>
    <scope>IDENTIFICATION</scope>
    <source>
        <strain evidence="2">Pr102</strain>
    </source>
</reference>
<dbReference type="VEuPathDB" id="FungiDB:KRP22_9078"/>
<organism evidence="2 3">
    <name type="scientific">Phytophthora ramorum</name>
    <name type="common">Sudden oak death agent</name>
    <dbReference type="NCBI Taxonomy" id="164328"/>
    <lineage>
        <taxon>Eukaryota</taxon>
        <taxon>Sar</taxon>
        <taxon>Stramenopiles</taxon>
        <taxon>Oomycota</taxon>
        <taxon>Peronosporomycetes</taxon>
        <taxon>Peronosporales</taxon>
        <taxon>Peronosporaceae</taxon>
        <taxon>Phytophthora</taxon>
    </lineage>
</organism>
<protein>
    <submittedName>
        <fullName evidence="2">Uncharacterized protein</fullName>
    </submittedName>
</protein>
<dbReference type="Proteomes" id="UP000005238">
    <property type="component" value="Unassembled WGS sequence"/>
</dbReference>
<proteinExistence type="predicted"/>
<dbReference type="EMBL" id="DS566031">
    <property type="status" value="NOT_ANNOTATED_CDS"/>
    <property type="molecule type" value="Genomic_DNA"/>
</dbReference>